<evidence type="ECO:0000256" key="1">
    <source>
        <dbReference type="SAM" id="MobiDB-lite"/>
    </source>
</evidence>
<name>A0ABS9DN63_9ACTN</name>
<feature type="compositionally biased region" description="Pro residues" evidence="1">
    <location>
        <begin position="60"/>
        <end position="72"/>
    </location>
</feature>
<evidence type="ECO:0000256" key="2">
    <source>
        <dbReference type="SAM" id="SignalP"/>
    </source>
</evidence>
<evidence type="ECO:0008006" key="5">
    <source>
        <dbReference type="Google" id="ProtNLM"/>
    </source>
</evidence>
<dbReference type="Proteomes" id="UP001108089">
    <property type="component" value="Unassembled WGS sequence"/>
</dbReference>
<sequence length="208" mass="21361">MNTSQPLRTPPAMMTRRRIAAALLAGGAVVALASCSASDDTSTSPPTSTTPPAASSLPPGMQPGPTDQPRPCPTGQLCTADQVIVAALEEVFSYRGTDPDPAAAAADRAADLLTPSYRAAAAGSWSMLAPITGSQWAQWKAIRATVEASARVLSDEHPPDTAATAARVATVTQTVTPTGEQLAPMTVWVVARAGGPTGWQLDTITTQQ</sequence>
<proteinExistence type="predicted"/>
<gene>
    <name evidence="3" type="ORF">L1892_19950</name>
</gene>
<evidence type="ECO:0000313" key="3">
    <source>
        <dbReference type="EMBL" id="MCF3940647.1"/>
    </source>
</evidence>
<feature type="signal peptide" evidence="2">
    <location>
        <begin position="1"/>
        <end position="33"/>
    </location>
</feature>
<accession>A0ABS9DN63</accession>
<organism evidence="3 4">
    <name type="scientific">Gordonia tangerina</name>
    <dbReference type="NCBI Taxonomy" id="2911060"/>
    <lineage>
        <taxon>Bacteria</taxon>
        <taxon>Bacillati</taxon>
        <taxon>Actinomycetota</taxon>
        <taxon>Actinomycetes</taxon>
        <taxon>Mycobacteriales</taxon>
        <taxon>Gordoniaceae</taxon>
        <taxon>Gordonia</taxon>
    </lineage>
</organism>
<evidence type="ECO:0000313" key="4">
    <source>
        <dbReference type="Proteomes" id="UP001108089"/>
    </source>
</evidence>
<keyword evidence="4" id="KW-1185">Reference proteome</keyword>
<feature type="chain" id="PRO_5046466438" description="Lipoprotein" evidence="2">
    <location>
        <begin position="34"/>
        <end position="208"/>
    </location>
</feature>
<dbReference type="EMBL" id="JAKGCU010000024">
    <property type="protein sequence ID" value="MCF3940647.1"/>
    <property type="molecule type" value="Genomic_DNA"/>
</dbReference>
<feature type="region of interest" description="Disordered" evidence="1">
    <location>
        <begin position="35"/>
        <end position="76"/>
    </location>
</feature>
<feature type="compositionally biased region" description="Low complexity" evidence="1">
    <location>
        <begin position="35"/>
        <end position="59"/>
    </location>
</feature>
<protein>
    <recommendedName>
        <fullName evidence="5">Lipoprotein</fullName>
    </recommendedName>
</protein>
<comment type="caution">
    <text evidence="3">The sequence shown here is derived from an EMBL/GenBank/DDBJ whole genome shotgun (WGS) entry which is preliminary data.</text>
</comment>
<reference evidence="3" key="1">
    <citation type="submission" date="2022-01" db="EMBL/GenBank/DDBJ databases">
        <title>Gordonia xiamenensis sp. nov., isolated from surface seawater in Xiamen.</title>
        <authorList>
            <person name="He Y.F."/>
        </authorList>
    </citation>
    <scope>NUCLEOTIDE SEQUENCE</scope>
    <source>
        <strain evidence="3">GW1C4-4</strain>
    </source>
</reference>
<dbReference type="RefSeq" id="WP_235725392.1">
    <property type="nucleotide sequence ID" value="NZ_JAKGCU010000024.1"/>
</dbReference>
<keyword evidence="2" id="KW-0732">Signal</keyword>